<feature type="region of interest" description="Disordered" evidence="10">
    <location>
        <begin position="1518"/>
        <end position="1545"/>
    </location>
</feature>
<evidence type="ECO:0000259" key="11">
    <source>
        <dbReference type="PROSITE" id="PS50003"/>
    </source>
</evidence>
<dbReference type="Pfam" id="PF00169">
    <property type="entry name" value="PH"/>
    <property type="match status" value="1"/>
</dbReference>
<dbReference type="EMBL" id="JAOYFB010000003">
    <property type="protein sequence ID" value="KAK4011087.1"/>
    <property type="molecule type" value="Genomic_DNA"/>
</dbReference>
<feature type="region of interest" description="Disordered" evidence="10">
    <location>
        <begin position="390"/>
        <end position="456"/>
    </location>
</feature>
<feature type="compositionally biased region" description="Polar residues" evidence="10">
    <location>
        <begin position="700"/>
        <end position="718"/>
    </location>
</feature>
<feature type="region of interest" description="Disordered" evidence="10">
    <location>
        <begin position="244"/>
        <end position="277"/>
    </location>
</feature>
<evidence type="ECO:0000256" key="4">
    <source>
        <dbReference type="ARBA" id="ARBA00022604"/>
    </source>
</evidence>
<feature type="domain" description="IRS-type PTB" evidence="12">
    <location>
        <begin position="141"/>
        <end position="249"/>
    </location>
</feature>
<keyword evidence="14" id="KW-1185">Reference proteome</keyword>
<feature type="region of interest" description="Disordered" evidence="10">
    <location>
        <begin position="596"/>
        <end position="743"/>
    </location>
</feature>
<dbReference type="PROSITE" id="PS50003">
    <property type="entry name" value="PH_DOMAIN"/>
    <property type="match status" value="1"/>
</dbReference>
<evidence type="ECO:0000256" key="6">
    <source>
        <dbReference type="ARBA" id="ARBA00022782"/>
    </source>
</evidence>
<dbReference type="InterPro" id="IPR002404">
    <property type="entry name" value="IRS_PTB"/>
</dbReference>
<evidence type="ECO:0000256" key="1">
    <source>
        <dbReference type="ARBA" id="ARBA00011440"/>
    </source>
</evidence>
<accession>A0ABQ9ZDU1</accession>
<comment type="function">
    <text evidence="9">Activates phosphatidylinositol 3-kinase when bound to the regulatory p85 subunit. May mediate the control of various cellular processes by insulin-like peptides. When phosphorylated by the insulin receptor binds specifically to various cellular proteins containing SH2 domains. Involved in control of cell proliferation, cell size, and body and organ growth throughout development. Also has a role in a signaling pathway controlling the physiological response required to endure periods of low nutrient conditions. Insulin/insulin-like growth factor (IGF) signaling pathway has a role in regulating aging and is necessary in the ovary for vitellogenic maturation.</text>
</comment>
<dbReference type="PANTHER" id="PTHR10614:SF13">
    <property type="entry name" value="INSULIN RECEPTOR SUBSTRATE 1"/>
    <property type="match status" value="1"/>
</dbReference>
<keyword evidence="7" id="KW-0896">Oogenesis</keyword>
<feature type="compositionally biased region" description="Polar residues" evidence="10">
    <location>
        <begin position="298"/>
        <end position="310"/>
    </location>
</feature>
<feature type="region of interest" description="Disordered" evidence="10">
    <location>
        <begin position="1034"/>
        <end position="1059"/>
    </location>
</feature>
<feature type="compositionally biased region" description="Low complexity" evidence="10">
    <location>
        <begin position="561"/>
        <end position="578"/>
    </location>
</feature>
<dbReference type="InterPro" id="IPR001849">
    <property type="entry name" value="PH_domain"/>
</dbReference>
<evidence type="ECO:0000256" key="3">
    <source>
        <dbReference type="ARBA" id="ARBA00022553"/>
    </source>
</evidence>
<feature type="compositionally biased region" description="Pro residues" evidence="10">
    <location>
        <begin position="446"/>
        <end position="456"/>
    </location>
</feature>
<dbReference type="Gene3D" id="2.30.29.30">
    <property type="entry name" value="Pleckstrin-homology domain (PH domain)/Phosphotyrosine-binding domain (PTB)"/>
    <property type="match status" value="2"/>
</dbReference>
<evidence type="ECO:0000313" key="14">
    <source>
        <dbReference type="Proteomes" id="UP001234178"/>
    </source>
</evidence>
<keyword evidence="3" id="KW-0597">Phosphoprotein</keyword>
<keyword evidence="4" id="KW-0341">Growth regulation</keyword>
<comment type="subunit">
    <text evidence="1">Bindings to phosphatidylinositol 3-kinase and SHP2.</text>
</comment>
<feature type="compositionally biased region" description="Polar residues" evidence="10">
    <location>
        <begin position="257"/>
        <end position="274"/>
    </location>
</feature>
<feature type="compositionally biased region" description="Polar residues" evidence="10">
    <location>
        <begin position="1420"/>
        <end position="1443"/>
    </location>
</feature>
<proteinExistence type="predicted"/>
<dbReference type="SMART" id="SM00310">
    <property type="entry name" value="PTBI"/>
    <property type="match status" value="1"/>
</dbReference>
<gene>
    <name evidence="13" type="ORF">OUZ56_020205</name>
</gene>
<reference evidence="13 14" key="1">
    <citation type="journal article" date="2023" name="Nucleic Acids Res.">
        <title>The hologenome of Daphnia magna reveals possible DNA methylation and microbiome-mediated evolution of the host genome.</title>
        <authorList>
            <person name="Chaturvedi A."/>
            <person name="Li X."/>
            <person name="Dhandapani V."/>
            <person name="Marshall H."/>
            <person name="Kissane S."/>
            <person name="Cuenca-Cambronero M."/>
            <person name="Asole G."/>
            <person name="Calvet F."/>
            <person name="Ruiz-Romero M."/>
            <person name="Marangio P."/>
            <person name="Guigo R."/>
            <person name="Rago D."/>
            <person name="Mirbahai L."/>
            <person name="Eastwood N."/>
            <person name="Colbourne J.K."/>
            <person name="Zhou J."/>
            <person name="Mallon E."/>
            <person name="Orsini L."/>
        </authorList>
    </citation>
    <scope>NUCLEOTIDE SEQUENCE [LARGE SCALE GENOMIC DNA]</scope>
    <source>
        <strain evidence="13">LRV0_1</strain>
    </source>
</reference>
<evidence type="ECO:0000256" key="7">
    <source>
        <dbReference type="ARBA" id="ARBA00022943"/>
    </source>
</evidence>
<feature type="compositionally biased region" description="Polar residues" evidence="10">
    <location>
        <begin position="649"/>
        <end position="660"/>
    </location>
</feature>
<feature type="compositionally biased region" description="Basic and acidic residues" evidence="10">
    <location>
        <begin position="1048"/>
        <end position="1057"/>
    </location>
</feature>
<dbReference type="Pfam" id="PF02174">
    <property type="entry name" value="IRS"/>
    <property type="match status" value="1"/>
</dbReference>
<evidence type="ECO:0000256" key="10">
    <source>
        <dbReference type="SAM" id="MobiDB-lite"/>
    </source>
</evidence>
<feature type="compositionally biased region" description="Polar residues" evidence="10">
    <location>
        <begin position="1178"/>
        <end position="1187"/>
    </location>
</feature>
<comment type="caution">
    <text evidence="13">The sequence shown here is derived from an EMBL/GenBank/DDBJ whole genome shotgun (WGS) entry which is preliminary data.</text>
</comment>
<feature type="compositionally biased region" description="Basic and acidic residues" evidence="10">
    <location>
        <begin position="1623"/>
        <end position="1634"/>
    </location>
</feature>
<evidence type="ECO:0000256" key="5">
    <source>
        <dbReference type="ARBA" id="ARBA00022737"/>
    </source>
</evidence>
<dbReference type="CDD" id="cd01204">
    <property type="entry name" value="PTB_IRS"/>
    <property type="match status" value="1"/>
</dbReference>
<evidence type="ECO:0000259" key="12">
    <source>
        <dbReference type="PROSITE" id="PS51064"/>
    </source>
</evidence>
<evidence type="ECO:0000256" key="8">
    <source>
        <dbReference type="ARBA" id="ARBA00033282"/>
    </source>
</evidence>
<feature type="region of interest" description="Disordered" evidence="10">
    <location>
        <begin position="1"/>
        <end position="22"/>
    </location>
</feature>
<feature type="compositionally biased region" description="Basic residues" evidence="10">
    <location>
        <begin position="1165"/>
        <end position="1174"/>
    </location>
</feature>
<feature type="region of interest" description="Disordered" evidence="10">
    <location>
        <begin position="1369"/>
        <end position="1403"/>
    </location>
</feature>
<feature type="compositionally biased region" description="Low complexity" evidence="10">
    <location>
        <begin position="1149"/>
        <end position="1164"/>
    </location>
</feature>
<evidence type="ECO:0000256" key="9">
    <source>
        <dbReference type="ARBA" id="ARBA00046145"/>
    </source>
</evidence>
<feature type="compositionally biased region" description="Low complexity" evidence="10">
    <location>
        <begin position="810"/>
        <end position="822"/>
    </location>
</feature>
<feature type="compositionally biased region" description="Low complexity" evidence="10">
    <location>
        <begin position="681"/>
        <end position="693"/>
    </location>
</feature>
<feature type="region of interest" description="Disordered" evidence="10">
    <location>
        <begin position="549"/>
        <end position="581"/>
    </location>
</feature>
<dbReference type="PRINTS" id="PR00628">
    <property type="entry name" value="INSULINRSI"/>
</dbReference>
<dbReference type="InterPro" id="IPR011993">
    <property type="entry name" value="PH-like_dom_sf"/>
</dbReference>
<dbReference type="SMART" id="SM01244">
    <property type="entry name" value="IRS"/>
    <property type="match status" value="1"/>
</dbReference>
<feature type="compositionally biased region" description="Polar residues" evidence="10">
    <location>
        <begin position="1130"/>
        <end position="1139"/>
    </location>
</feature>
<organism evidence="13 14">
    <name type="scientific">Daphnia magna</name>
    <dbReference type="NCBI Taxonomy" id="35525"/>
    <lineage>
        <taxon>Eukaryota</taxon>
        <taxon>Metazoa</taxon>
        <taxon>Ecdysozoa</taxon>
        <taxon>Arthropoda</taxon>
        <taxon>Crustacea</taxon>
        <taxon>Branchiopoda</taxon>
        <taxon>Diplostraca</taxon>
        <taxon>Cladocera</taxon>
        <taxon>Anomopoda</taxon>
        <taxon>Daphniidae</taxon>
        <taxon>Daphnia</taxon>
    </lineage>
</organism>
<dbReference type="SUPFAM" id="SSF50729">
    <property type="entry name" value="PH domain-like"/>
    <property type="match status" value="2"/>
</dbReference>
<dbReference type="InterPro" id="IPR039011">
    <property type="entry name" value="IRS"/>
</dbReference>
<feature type="region of interest" description="Disordered" evidence="10">
    <location>
        <begin position="1209"/>
        <end position="1278"/>
    </location>
</feature>
<feature type="compositionally biased region" description="Low complexity" evidence="10">
    <location>
        <begin position="1586"/>
        <end position="1600"/>
    </location>
</feature>
<feature type="compositionally biased region" description="Polar residues" evidence="10">
    <location>
        <begin position="836"/>
        <end position="851"/>
    </location>
</feature>
<feature type="region of interest" description="Disordered" evidence="10">
    <location>
        <begin position="1616"/>
        <end position="1647"/>
    </location>
</feature>
<feature type="region of interest" description="Disordered" evidence="10">
    <location>
        <begin position="809"/>
        <end position="864"/>
    </location>
</feature>
<sequence length="1673" mass="180372">MMLPHDVTDHAEAKRPDSTEPHRPGGILLFGYLRKLKRMKKKYFILTAGSETSPARLEYFDSEKKWKNGQTAKRSIVIKSCFNINRKTDCKHKFVVALYTNEDCFPIAFDSEEELLKWFITLLKIHLVGKIEEGDELKPIYEHVWQVTVQRKELGSRKNIVGPYRLCLNTTSRILTLFKMPLSLPLELWEFPVMTIRRCGHINCQFFMEMGRGTMTGAGELWMELEEAAVAQNVHGAIIEAMRNSAKEDLGPRPRTRSSSANEQNRPSLQHSWNPTAASAAPVSTAIGLARNRADSVPSRSRTTSESAVVTPTHDSRPSSVLYAQEGSSTSPPMAAKSIPSSYSMEDFEAPLHPVSNHIRSRLSHTATPENSLPKESTILEEDRSDGYLLMSHGEQAPPSSDYLSMTPRGNLSSSPSSAMGHTRALSLSNTSVRGGYKNRVTPVPSGAPPIKPPLHPQNPYMDMSSPVTTSTWASPPPPSAQDGYLPMYPSGSAPGSVGTRSGTHTRSSSFCDEPVESYVPMAPQSVASSVTSRDEDGGLYMDMQCRRSVPRDPHHLRGRLSPASGSSLASSFTSGTPPVGRFQEYHLEKVSSFLTPSEDDDSLSSLSCRQSRAYSVGSRPDIRGRKMTPVTHDQPPPTAVTAAPPMGYTTTGHPTSASQDARVRAYSVGSRVTPGNTKLSASSNGSSSSVSSSRHELEPSTNLVHPSPTHGHQQQPDESQRKKSLSVPYLGTSTPAGSVANIPYAGSNPTGTFFRTLLSQQQTAVRRENDLMEIEYARALSGLNVSSESFLGIDQVDCAAACSYTGQFGSSDSVGRSSVASTNSSTTGAGGRPRSASNQFRPSFGSNRSIVSGKPKLDSFRSREGRARLERLESVPQGRDQDYIEYGESRQHLRGLESPDVSGPKIVNKTEHDQDSADEYVELANPASRSSDVRLSVSESEQIGRVVSPGSDYMTMDGSKNKMVGSMSTVFCRIGQDPSASYIDMNFQNKRTPSQTGSVSDEFTYLPMDYTPRSSRNPSRQSSQADLILALGAVSPSIRGSQTPRSESARHSRTEESLQEQNYMEMTCDNPIGASQSLLHADKSVRSRIPSPYDGSQTDSEVQCAVSAKGSGKKSAFLSNLFGRKSFSAGKSTTSPTAVTPAESGTLPRSSRSMPPSPFSSLKRPSKSTKSKRTTTAGSIAQSLSPVSPDVDLSAALLFHQRSQSLRSHSIGHSRSSLHSPLTPPSPSADFSMVHPQFSPPSPSVALSSKPGSSQPISISSQRQIYTPRGSPHTGLTALNLNRVPDADEYVLHHTRYSASPSRLMPMPTLSPLPEVFLNTVPPISKTEKAGNRNSTAGTIHDGYMNMDFGTNKSSSTNIQQPRFTFEELPGSGEVTPTMPSTPRAETSLPVRIPSKGNDDKENSVVSQQANLMVDPETPISSLGNGTSTSATPTNSIPTKQRANSLEKIVGAFEKAIIGPKRHSSGDKPMKRSSGTLIHRSNSYQPSSASRVIIAGSKPASLFPLLMDIPAGKVMSVSTKDSQNGKNTKSQAGQNSTGSANRMSTSSLISLGEDSVAGELQAVNWNTSSSTFIPLTVGPSPTAQPSNSPSPSLLSRPTSVQSERAIHYAQLDLTPTTGLRSTPKDDFVDEIPKSPRIPRPTSVSAGFGADVTTSYAQIDFKKSEGIKTSNLS</sequence>
<dbReference type="SMART" id="SM00233">
    <property type="entry name" value="PH"/>
    <property type="match status" value="1"/>
</dbReference>
<evidence type="ECO:0000256" key="2">
    <source>
        <dbReference type="ARBA" id="ARBA00015710"/>
    </source>
</evidence>
<keyword evidence="5" id="KW-0677">Repeat</keyword>
<feature type="compositionally biased region" description="Low complexity" evidence="10">
    <location>
        <begin position="1249"/>
        <end position="1266"/>
    </location>
</feature>
<dbReference type="PROSITE" id="PS51064">
    <property type="entry name" value="IRS_PTB"/>
    <property type="match status" value="1"/>
</dbReference>
<keyword evidence="6" id="KW-0221">Differentiation</keyword>
<dbReference type="PANTHER" id="PTHR10614">
    <property type="entry name" value="INSULIN RECEPTOR SUBSTRATE"/>
    <property type="match status" value="1"/>
</dbReference>
<feature type="domain" description="PH" evidence="11">
    <location>
        <begin position="26"/>
        <end position="127"/>
    </location>
</feature>
<feature type="region of interest" description="Disordered" evidence="10">
    <location>
        <begin position="1461"/>
        <end position="1489"/>
    </location>
</feature>
<evidence type="ECO:0000313" key="13">
    <source>
        <dbReference type="EMBL" id="KAK4011087.1"/>
    </source>
</evidence>
<name>A0ABQ9ZDU1_9CRUS</name>
<feature type="region of interest" description="Disordered" evidence="10">
    <location>
        <begin position="1129"/>
        <end position="1187"/>
    </location>
</feature>
<feature type="region of interest" description="Disordered" evidence="10">
    <location>
        <begin position="292"/>
        <end position="339"/>
    </location>
</feature>
<feature type="compositionally biased region" description="Polar residues" evidence="10">
    <location>
        <begin position="1474"/>
        <end position="1489"/>
    </location>
</feature>
<feature type="region of interest" description="Disordered" evidence="10">
    <location>
        <begin position="1577"/>
        <end position="1601"/>
    </location>
</feature>
<feature type="compositionally biased region" description="Polar residues" evidence="10">
    <location>
        <begin position="398"/>
        <end position="433"/>
    </location>
</feature>
<protein>
    <recommendedName>
        <fullName evidence="2">Insulin receptor substrate 1</fullName>
    </recommendedName>
    <alternativeName>
        <fullName evidence="8">Protein chico</fullName>
    </alternativeName>
</protein>
<dbReference type="Proteomes" id="UP001234178">
    <property type="component" value="Unassembled WGS sequence"/>
</dbReference>
<feature type="region of interest" description="Disordered" evidence="10">
    <location>
        <begin position="1417"/>
        <end position="1443"/>
    </location>
</feature>